<protein>
    <recommendedName>
        <fullName evidence="2">Transposase IS4-like domain-containing protein</fullName>
    </recommendedName>
</protein>
<dbReference type="Pfam" id="PF01609">
    <property type="entry name" value="DDE_Tnp_1"/>
    <property type="match status" value="1"/>
</dbReference>
<keyword evidence="4" id="KW-1185">Reference proteome</keyword>
<dbReference type="InterPro" id="IPR047647">
    <property type="entry name" value="ISAs1_transpos"/>
</dbReference>
<evidence type="ECO:0000313" key="3">
    <source>
        <dbReference type="EMBL" id="QDT23479.1"/>
    </source>
</evidence>
<dbReference type="EMBL" id="CP036266">
    <property type="protein sequence ID" value="QDT23479.1"/>
    <property type="molecule type" value="Genomic_DNA"/>
</dbReference>
<dbReference type="OrthoDB" id="288194at2"/>
<dbReference type="NCBIfam" id="NF033564">
    <property type="entry name" value="transpos_ISAs1"/>
    <property type="match status" value="1"/>
</dbReference>
<accession>A0A517PVU1</accession>
<evidence type="ECO:0000259" key="2">
    <source>
        <dbReference type="Pfam" id="PF01609"/>
    </source>
</evidence>
<feature type="domain" description="Transposase IS4-like" evidence="2">
    <location>
        <begin position="24"/>
        <end position="134"/>
    </location>
</feature>
<dbReference type="RefSeq" id="WP_145190941.1">
    <property type="nucleotide sequence ID" value="NZ_CP036266.1"/>
</dbReference>
<evidence type="ECO:0000313" key="4">
    <source>
        <dbReference type="Proteomes" id="UP000320421"/>
    </source>
</evidence>
<feature type="region of interest" description="Disordered" evidence="1">
    <location>
        <begin position="190"/>
        <end position="209"/>
    </location>
</feature>
<dbReference type="PANTHER" id="PTHR30298">
    <property type="entry name" value="H REPEAT-ASSOCIATED PREDICTED TRANSPOSASE"/>
    <property type="match status" value="1"/>
</dbReference>
<dbReference type="PANTHER" id="PTHR30298:SF0">
    <property type="entry name" value="PROTEIN YBFL-RELATED"/>
    <property type="match status" value="1"/>
</dbReference>
<dbReference type="GO" id="GO:0004803">
    <property type="term" value="F:transposase activity"/>
    <property type="evidence" value="ECO:0007669"/>
    <property type="project" value="InterPro"/>
</dbReference>
<gene>
    <name evidence="3" type="ORF">HG66A1_52990</name>
</gene>
<dbReference type="GO" id="GO:0006313">
    <property type="term" value="P:DNA transposition"/>
    <property type="evidence" value="ECO:0007669"/>
    <property type="project" value="InterPro"/>
</dbReference>
<organism evidence="3 4">
    <name type="scientific">Gimesia chilikensis</name>
    <dbReference type="NCBI Taxonomy" id="2605989"/>
    <lineage>
        <taxon>Bacteria</taxon>
        <taxon>Pseudomonadati</taxon>
        <taxon>Planctomycetota</taxon>
        <taxon>Planctomycetia</taxon>
        <taxon>Planctomycetales</taxon>
        <taxon>Planctomycetaceae</taxon>
        <taxon>Gimesia</taxon>
    </lineage>
</organism>
<dbReference type="AlphaFoldDB" id="A0A517PVU1"/>
<reference evidence="3 4" key="1">
    <citation type="submission" date="2019-02" db="EMBL/GenBank/DDBJ databases">
        <title>Deep-cultivation of Planctomycetes and their phenomic and genomic characterization uncovers novel biology.</title>
        <authorList>
            <person name="Wiegand S."/>
            <person name="Jogler M."/>
            <person name="Boedeker C."/>
            <person name="Pinto D."/>
            <person name="Vollmers J."/>
            <person name="Rivas-Marin E."/>
            <person name="Kohn T."/>
            <person name="Peeters S.H."/>
            <person name="Heuer A."/>
            <person name="Rast P."/>
            <person name="Oberbeckmann S."/>
            <person name="Bunk B."/>
            <person name="Jeske O."/>
            <person name="Meyerdierks A."/>
            <person name="Storesund J.E."/>
            <person name="Kallscheuer N."/>
            <person name="Luecker S."/>
            <person name="Lage O.M."/>
            <person name="Pohl T."/>
            <person name="Merkel B.J."/>
            <person name="Hornburger P."/>
            <person name="Mueller R.-W."/>
            <person name="Bruemmer F."/>
            <person name="Labrenz M."/>
            <person name="Spormann A.M."/>
            <person name="Op den Camp H."/>
            <person name="Overmann J."/>
            <person name="Amann R."/>
            <person name="Jetten M.S.M."/>
            <person name="Mascher T."/>
            <person name="Medema M.H."/>
            <person name="Devos D.P."/>
            <person name="Kaster A.-K."/>
            <person name="Ovreas L."/>
            <person name="Rohde M."/>
            <person name="Galperin M.Y."/>
            <person name="Jogler C."/>
        </authorList>
    </citation>
    <scope>NUCLEOTIDE SEQUENCE [LARGE SCALE GENOMIC DNA]</scope>
    <source>
        <strain evidence="3 4">HG66A1</strain>
    </source>
</reference>
<dbReference type="InterPro" id="IPR051698">
    <property type="entry name" value="Transposase_11-like"/>
</dbReference>
<dbReference type="InterPro" id="IPR002559">
    <property type="entry name" value="Transposase_11"/>
</dbReference>
<dbReference type="Proteomes" id="UP000320421">
    <property type="component" value="Chromosome"/>
</dbReference>
<evidence type="ECO:0000256" key="1">
    <source>
        <dbReference type="SAM" id="MobiDB-lite"/>
    </source>
</evidence>
<sequence length="209" mass="24058">MRSFLNHADSCRYGSILYYYATVRKYRVEQYWHQRAVHLLAALDHQTGCVLSQTRVDCKTNEAKAVFDLFKTLVLKGKAIIGDAMCCQRDICEETVDSDGDYFFTVKENQPTLLKEIQLAFAETEGFSPLATTRNGSGRKEASTLCKGHGRVEHRRLITTTMLNEHFDWPGMKRACKIIRTTTHKLPVARRETSTHKNLKQQVKRDEVR</sequence>
<proteinExistence type="predicted"/>
<name>A0A517PVU1_9PLAN</name>
<dbReference type="GO" id="GO:0003677">
    <property type="term" value="F:DNA binding"/>
    <property type="evidence" value="ECO:0007669"/>
    <property type="project" value="InterPro"/>
</dbReference>